<evidence type="ECO:0000259" key="1">
    <source>
        <dbReference type="Pfam" id="PF12728"/>
    </source>
</evidence>
<dbReference type="RefSeq" id="WP_072836077.1">
    <property type="nucleotide sequence ID" value="NZ_FQUU01000012.1"/>
</dbReference>
<gene>
    <name evidence="2" type="ORF">SAMN02745131_02932</name>
</gene>
<dbReference type="SUPFAM" id="SSF46955">
    <property type="entry name" value="Putative DNA-binding domain"/>
    <property type="match status" value="1"/>
</dbReference>
<sequence>MIVNHNNLPEGVQGLYQLFAELKEFRAFVESSITNCSNAPPPDDWLTKPQVAKLLGVSLPTILKWTKSGQLKGYRIDRRVRYRRSEIDSALKPIVTQLNKR</sequence>
<dbReference type="InterPro" id="IPR009061">
    <property type="entry name" value="DNA-bd_dom_put_sf"/>
</dbReference>
<dbReference type="STRING" id="1121884.SAMN02745131_02932"/>
<protein>
    <submittedName>
        <fullName evidence="2">Transcriptional regulator, AlpA family</fullName>
    </submittedName>
</protein>
<keyword evidence="3" id="KW-1185">Reference proteome</keyword>
<dbReference type="Pfam" id="PF12728">
    <property type="entry name" value="HTH_17"/>
    <property type="match status" value="1"/>
</dbReference>
<dbReference type="NCBIfam" id="TIGR01764">
    <property type="entry name" value="excise"/>
    <property type="match status" value="1"/>
</dbReference>
<dbReference type="AlphaFoldDB" id="A0A1M5CGJ2"/>
<reference evidence="2 3" key="1">
    <citation type="submission" date="2016-11" db="EMBL/GenBank/DDBJ databases">
        <authorList>
            <person name="Jaros S."/>
            <person name="Januszkiewicz K."/>
            <person name="Wedrychowicz H."/>
        </authorList>
    </citation>
    <scope>NUCLEOTIDE SEQUENCE [LARGE SCALE GENOMIC DNA]</scope>
    <source>
        <strain evidence="2 3">DSM 18119</strain>
    </source>
</reference>
<feature type="domain" description="Helix-turn-helix" evidence="1">
    <location>
        <begin position="45"/>
        <end position="89"/>
    </location>
</feature>
<evidence type="ECO:0000313" key="2">
    <source>
        <dbReference type="EMBL" id="SHF53838.1"/>
    </source>
</evidence>
<dbReference type="InterPro" id="IPR010093">
    <property type="entry name" value="SinI_DNA-bd"/>
</dbReference>
<proteinExistence type="predicted"/>
<name>A0A1M5CGJ2_9BACT</name>
<dbReference type="EMBL" id="FQUU01000012">
    <property type="protein sequence ID" value="SHF53838.1"/>
    <property type="molecule type" value="Genomic_DNA"/>
</dbReference>
<accession>A0A1M5CGJ2</accession>
<evidence type="ECO:0000313" key="3">
    <source>
        <dbReference type="Proteomes" id="UP000184048"/>
    </source>
</evidence>
<dbReference type="GO" id="GO:0003677">
    <property type="term" value="F:DNA binding"/>
    <property type="evidence" value="ECO:0007669"/>
    <property type="project" value="InterPro"/>
</dbReference>
<dbReference type="Proteomes" id="UP000184048">
    <property type="component" value="Unassembled WGS sequence"/>
</dbReference>
<dbReference type="InterPro" id="IPR041657">
    <property type="entry name" value="HTH_17"/>
</dbReference>
<dbReference type="OrthoDB" id="679273at2"/>
<organism evidence="2 3">
    <name type="scientific">Flavisolibacter ginsengisoli DSM 18119</name>
    <dbReference type="NCBI Taxonomy" id="1121884"/>
    <lineage>
        <taxon>Bacteria</taxon>
        <taxon>Pseudomonadati</taxon>
        <taxon>Bacteroidota</taxon>
        <taxon>Chitinophagia</taxon>
        <taxon>Chitinophagales</taxon>
        <taxon>Chitinophagaceae</taxon>
        <taxon>Flavisolibacter</taxon>
    </lineage>
</organism>